<dbReference type="EMBL" id="DXEX01000255">
    <property type="protein sequence ID" value="HIX60435.1"/>
    <property type="molecule type" value="Genomic_DNA"/>
</dbReference>
<dbReference type="AlphaFoldDB" id="A0A9D1WJW0"/>
<organism evidence="1 2">
    <name type="scientific">Candidatus Blautia gallistercoris</name>
    <dbReference type="NCBI Taxonomy" id="2838490"/>
    <lineage>
        <taxon>Bacteria</taxon>
        <taxon>Bacillati</taxon>
        <taxon>Bacillota</taxon>
        <taxon>Clostridia</taxon>
        <taxon>Lachnospirales</taxon>
        <taxon>Lachnospiraceae</taxon>
        <taxon>Blautia</taxon>
    </lineage>
</organism>
<dbReference type="SUPFAM" id="SSF109604">
    <property type="entry name" value="HD-domain/PDEase-like"/>
    <property type="match status" value="1"/>
</dbReference>
<reference evidence="1" key="2">
    <citation type="submission" date="2021-04" db="EMBL/GenBank/DDBJ databases">
        <authorList>
            <person name="Gilroy R."/>
        </authorList>
    </citation>
    <scope>NUCLEOTIDE SEQUENCE</scope>
    <source>
        <strain evidence="1">ChiSjej1B19-8411</strain>
    </source>
</reference>
<protein>
    <submittedName>
        <fullName evidence="1">Phosphohydrolase</fullName>
    </submittedName>
</protein>
<accession>A0A9D1WJW0</accession>
<gene>
    <name evidence="1" type="ORF">IAA45_12070</name>
</gene>
<evidence type="ECO:0000313" key="2">
    <source>
        <dbReference type="Proteomes" id="UP000886817"/>
    </source>
</evidence>
<dbReference type="Proteomes" id="UP000886817">
    <property type="component" value="Unassembled WGS sequence"/>
</dbReference>
<comment type="caution">
    <text evidence="1">The sequence shown here is derived from an EMBL/GenBank/DDBJ whole genome shotgun (WGS) entry which is preliminary data.</text>
</comment>
<proteinExistence type="predicted"/>
<evidence type="ECO:0000313" key="1">
    <source>
        <dbReference type="EMBL" id="HIX60435.1"/>
    </source>
</evidence>
<name>A0A9D1WJW0_9FIRM</name>
<sequence length="184" mass="21289">MSDYITTYSKIHFTPLEPKMEEISIADIAHALSLMTRANGHFPEFYSVGQHCLHCAAEAEAEGLPPRVKLACLLHDAGEAYVADITRPVKKNLPSYREIESRLLQSIYIRFLGTELTKEEAAEVRRIDDTLLYYEFLHYMGEALLPEKPEIVSHPVFETRAFKEVEREYLEVFQRLTEKLWKSP</sequence>
<dbReference type="Gene3D" id="1.10.3210.10">
    <property type="entry name" value="Hypothetical protein af1432"/>
    <property type="match status" value="1"/>
</dbReference>
<reference evidence="1" key="1">
    <citation type="journal article" date="2021" name="PeerJ">
        <title>Extensive microbial diversity within the chicken gut microbiome revealed by metagenomics and culture.</title>
        <authorList>
            <person name="Gilroy R."/>
            <person name="Ravi A."/>
            <person name="Getino M."/>
            <person name="Pursley I."/>
            <person name="Horton D.L."/>
            <person name="Alikhan N.F."/>
            <person name="Baker D."/>
            <person name="Gharbi K."/>
            <person name="Hall N."/>
            <person name="Watson M."/>
            <person name="Adriaenssens E.M."/>
            <person name="Foster-Nyarko E."/>
            <person name="Jarju S."/>
            <person name="Secka A."/>
            <person name="Antonio M."/>
            <person name="Oren A."/>
            <person name="Chaudhuri R.R."/>
            <person name="La Ragione R."/>
            <person name="Hildebrand F."/>
            <person name="Pallen M.J."/>
        </authorList>
    </citation>
    <scope>NUCLEOTIDE SEQUENCE</scope>
    <source>
        <strain evidence="1">ChiSjej1B19-8411</strain>
    </source>
</reference>